<dbReference type="Gene3D" id="1.10.8.10">
    <property type="entry name" value="DNA helicase RuvA subunit, C-terminal domain"/>
    <property type="match status" value="1"/>
</dbReference>
<feature type="compositionally biased region" description="Polar residues" evidence="2">
    <location>
        <begin position="305"/>
        <end position="316"/>
    </location>
</feature>
<dbReference type="InterPro" id="IPR009060">
    <property type="entry name" value="UBA-like_sf"/>
</dbReference>
<feature type="region of interest" description="Disordered" evidence="2">
    <location>
        <begin position="293"/>
        <end position="353"/>
    </location>
</feature>
<dbReference type="EnsemblPlants" id="Kaladp0015s0008.1.v1.1">
    <property type="protein sequence ID" value="Kaladp0015s0008.1.v1.1"/>
    <property type="gene ID" value="Kaladp0015s0008.v1.1"/>
</dbReference>
<dbReference type="PROSITE" id="PS50033">
    <property type="entry name" value="UBX"/>
    <property type="match status" value="1"/>
</dbReference>
<organism evidence="4 5">
    <name type="scientific">Kalanchoe fedtschenkoi</name>
    <name type="common">Lavender scallops</name>
    <name type="synonym">South American air plant</name>
    <dbReference type="NCBI Taxonomy" id="63787"/>
    <lineage>
        <taxon>Eukaryota</taxon>
        <taxon>Viridiplantae</taxon>
        <taxon>Streptophyta</taxon>
        <taxon>Embryophyta</taxon>
        <taxon>Tracheophyta</taxon>
        <taxon>Spermatophyta</taxon>
        <taxon>Magnoliopsida</taxon>
        <taxon>eudicotyledons</taxon>
        <taxon>Gunneridae</taxon>
        <taxon>Pentapetalae</taxon>
        <taxon>Saxifragales</taxon>
        <taxon>Crassulaceae</taxon>
        <taxon>Kalanchoe</taxon>
    </lineage>
</organism>
<dbReference type="AlphaFoldDB" id="A0A7N0SYV3"/>
<evidence type="ECO:0000313" key="4">
    <source>
        <dbReference type="EnsemblPlants" id="Kaladp0015s0008.1.v1.1"/>
    </source>
</evidence>
<dbReference type="Gramene" id="Kaladp0015s0008.1.v1.1">
    <property type="protein sequence ID" value="Kaladp0015s0008.1.v1.1"/>
    <property type="gene ID" value="Kaladp0015s0008.v1.1"/>
</dbReference>
<evidence type="ECO:0000259" key="3">
    <source>
        <dbReference type="PROSITE" id="PS50033"/>
    </source>
</evidence>
<dbReference type="SUPFAM" id="SSF54236">
    <property type="entry name" value="Ubiquitin-like"/>
    <property type="match status" value="1"/>
</dbReference>
<feature type="domain" description="UBX" evidence="3">
    <location>
        <begin position="392"/>
        <end position="470"/>
    </location>
</feature>
<proteinExistence type="predicted"/>
<dbReference type="InterPro" id="IPR029071">
    <property type="entry name" value="Ubiquitin-like_domsf"/>
</dbReference>
<dbReference type="Pfam" id="PF00789">
    <property type="entry name" value="UBX"/>
    <property type="match status" value="1"/>
</dbReference>
<dbReference type="SUPFAM" id="SSF46934">
    <property type="entry name" value="UBA-like"/>
    <property type="match status" value="1"/>
</dbReference>
<dbReference type="PANTHER" id="PTHR23322">
    <property type="entry name" value="FAS-ASSOCIATED PROTEIN"/>
    <property type="match status" value="1"/>
</dbReference>
<dbReference type="InterPro" id="IPR001012">
    <property type="entry name" value="UBX_dom"/>
</dbReference>
<evidence type="ECO:0000256" key="2">
    <source>
        <dbReference type="SAM" id="MobiDB-lite"/>
    </source>
</evidence>
<name>A0A7N0SYV3_KALFE</name>
<keyword evidence="1" id="KW-0833">Ubl conjugation pathway</keyword>
<dbReference type="InterPro" id="IPR050730">
    <property type="entry name" value="UBX_domain-protein"/>
</dbReference>
<dbReference type="Pfam" id="PF14555">
    <property type="entry name" value="UBA_4"/>
    <property type="match status" value="1"/>
</dbReference>
<evidence type="ECO:0000313" key="5">
    <source>
        <dbReference type="Proteomes" id="UP000594263"/>
    </source>
</evidence>
<protein>
    <recommendedName>
        <fullName evidence="3">UBX domain-containing protein</fullName>
    </recommendedName>
</protein>
<evidence type="ECO:0000256" key="1">
    <source>
        <dbReference type="ARBA" id="ARBA00022786"/>
    </source>
</evidence>
<dbReference type="InterPro" id="IPR003903">
    <property type="entry name" value="UIM_dom"/>
</dbReference>
<dbReference type="OMA" id="IQKLMEH"/>
<reference evidence="4" key="1">
    <citation type="submission" date="2021-01" db="UniProtKB">
        <authorList>
            <consortium name="EnsemblPlants"/>
        </authorList>
    </citation>
    <scope>IDENTIFICATION</scope>
</reference>
<dbReference type="PANTHER" id="PTHR23322:SF93">
    <property type="entry name" value="UBX DOMAIN-CONTAINING PROTEIN 8"/>
    <property type="match status" value="1"/>
</dbReference>
<sequence length="474" mass="53162">MARPDQDAIDAFVTVTGVSETVAIQKLMEHEGDLNRAVDAYYADSNGNNVSVTNASAPQQDVVNIDDTVRIGPSALEFPYHPADRLLDRLFNTSNRRSMFDIRLPSLFPSWGRDNTNFFDRIPPFPRQDPFVSHPREVREIPIEVKDGNESSSNPRLSPIIVDVTDTEHDHGPEIHGTVTMDDDDSASENDMPSQPTQVHYAADNDLPAQTEFLDDDIDEQILREALEASMHDAQEQHSAKGFDSEMVMGDPVAMPGLNQKEDQDLAYAMSLSLREKEMHSHLEDDTLEHGAYNSTATGEVPKCSTVQGSQLSSEHGWSLIEDTEDAEDHPLVRQKTKSSSPGFTEGPKEQEKKIVYPSMARQSVSISRPHEELDIQFSTRESSQQQEPLTDENNVINILLRMPDGRRISHRFLKSDKLEAVFDFIAIAGGVHPEKYRLARSYPRRTFSYADGARTLEEIGLTSKQEALYLEPV</sequence>
<dbReference type="PROSITE" id="PS50330">
    <property type="entry name" value="UIM"/>
    <property type="match status" value="1"/>
</dbReference>
<dbReference type="CDD" id="cd01767">
    <property type="entry name" value="UBX"/>
    <property type="match status" value="1"/>
</dbReference>
<dbReference type="Proteomes" id="UP000594263">
    <property type="component" value="Unplaced"/>
</dbReference>
<dbReference type="SMART" id="SM00166">
    <property type="entry name" value="UBX"/>
    <property type="match status" value="1"/>
</dbReference>
<dbReference type="CDD" id="cd14351">
    <property type="entry name" value="UBA_Ubx1_like"/>
    <property type="match status" value="1"/>
</dbReference>
<dbReference type="GO" id="GO:0043130">
    <property type="term" value="F:ubiquitin binding"/>
    <property type="evidence" value="ECO:0007669"/>
    <property type="project" value="TreeGrafter"/>
</dbReference>
<keyword evidence="5" id="KW-1185">Reference proteome</keyword>
<dbReference type="Gene3D" id="3.10.20.90">
    <property type="entry name" value="Phosphatidylinositol 3-kinase Catalytic Subunit, Chain A, domain 1"/>
    <property type="match status" value="1"/>
</dbReference>
<accession>A0A7N0SYV3</accession>